<evidence type="ECO:0008006" key="3">
    <source>
        <dbReference type="Google" id="ProtNLM"/>
    </source>
</evidence>
<proteinExistence type="predicted"/>
<protein>
    <recommendedName>
        <fullName evidence="3">Helix-turn-helix conjugative transposon-like domain-containing protein</fullName>
    </recommendedName>
</protein>
<keyword evidence="2" id="KW-1185">Reference proteome</keyword>
<organism evidence="1 2">
    <name type="scientific">Paenibacillus yanchengensis</name>
    <dbReference type="NCBI Taxonomy" id="2035833"/>
    <lineage>
        <taxon>Bacteria</taxon>
        <taxon>Bacillati</taxon>
        <taxon>Bacillota</taxon>
        <taxon>Bacilli</taxon>
        <taxon>Bacillales</taxon>
        <taxon>Paenibacillaceae</taxon>
        <taxon>Paenibacillus</taxon>
    </lineage>
</organism>
<reference evidence="2" key="1">
    <citation type="journal article" date="2019" name="Int. J. Syst. Evol. Microbiol.">
        <title>The Global Catalogue of Microorganisms (GCM) 10K type strain sequencing project: providing services to taxonomists for standard genome sequencing and annotation.</title>
        <authorList>
            <consortium name="The Broad Institute Genomics Platform"/>
            <consortium name="The Broad Institute Genome Sequencing Center for Infectious Disease"/>
            <person name="Wu L."/>
            <person name="Ma J."/>
        </authorList>
    </citation>
    <scope>NUCLEOTIDE SEQUENCE [LARGE SCALE GENOMIC DNA]</scope>
    <source>
        <strain evidence="2">GH52</strain>
    </source>
</reference>
<gene>
    <name evidence="1" type="ORF">ACFSJH_05215</name>
</gene>
<dbReference type="Proteomes" id="UP001597362">
    <property type="component" value="Unassembled WGS sequence"/>
</dbReference>
<accession>A0ABW4YHJ8</accession>
<evidence type="ECO:0000313" key="1">
    <source>
        <dbReference type="EMBL" id="MFD2115134.1"/>
    </source>
</evidence>
<evidence type="ECO:0000313" key="2">
    <source>
        <dbReference type="Proteomes" id="UP001597362"/>
    </source>
</evidence>
<comment type="caution">
    <text evidence="1">The sequence shown here is derived from an EMBL/GenBank/DDBJ whole genome shotgun (WGS) entry which is preliminary data.</text>
</comment>
<sequence>MEKNNSKKTISDSELMNLIQKSQNKDQNAMLKLIEIYDQDIKEVSKYIKLPNEDAVSQITVEFLEYIMSNNIKLEN</sequence>
<name>A0ABW4YHJ8_9BACL</name>
<dbReference type="RefSeq" id="WP_377770159.1">
    <property type="nucleotide sequence ID" value="NZ_JBHUHO010000013.1"/>
</dbReference>
<dbReference type="EMBL" id="JBHUHO010000013">
    <property type="protein sequence ID" value="MFD2115134.1"/>
    <property type="molecule type" value="Genomic_DNA"/>
</dbReference>